<sequence length="229" mass="25096">MLPSPPSPLSTSSVHYRTVPHHDRGGSTEATQKQSNVNTSLQDNRPRFVKQGLDFMTILTDFATVVAPLALLGFGIAVLLLDEDDADALIFARWRNATTVLATIFPILFASMVGRLVYELARWRLERGSTMGTLEQLMGSRTVGATIITQFSLRIFNPLGICLLLIWSFSPLGAQSLLRMLGSRLDPKMEPSTIVYFDTNGQTRAARNLGFQASGVDTMSPFESSLLAS</sequence>
<keyword evidence="2" id="KW-0472">Membrane</keyword>
<evidence type="ECO:0000256" key="1">
    <source>
        <dbReference type="SAM" id="MobiDB-lite"/>
    </source>
</evidence>
<comment type="caution">
    <text evidence="3">The sequence shown here is derived from an EMBL/GenBank/DDBJ whole genome shotgun (WGS) entry which is preliminary data.</text>
</comment>
<protein>
    <submittedName>
        <fullName evidence="3">Uncharacterized protein</fullName>
    </submittedName>
</protein>
<organism evidence="3 4">
    <name type="scientific">Fusarium ambrosium</name>
    <dbReference type="NCBI Taxonomy" id="131363"/>
    <lineage>
        <taxon>Eukaryota</taxon>
        <taxon>Fungi</taxon>
        <taxon>Dikarya</taxon>
        <taxon>Ascomycota</taxon>
        <taxon>Pezizomycotina</taxon>
        <taxon>Sordariomycetes</taxon>
        <taxon>Hypocreomycetidae</taxon>
        <taxon>Hypocreales</taxon>
        <taxon>Nectriaceae</taxon>
        <taxon>Fusarium</taxon>
        <taxon>Fusarium solani species complex</taxon>
    </lineage>
</organism>
<feature type="transmembrane region" description="Helical" evidence="2">
    <location>
        <begin position="55"/>
        <end position="80"/>
    </location>
</feature>
<feature type="region of interest" description="Disordered" evidence="1">
    <location>
        <begin position="1"/>
        <end position="41"/>
    </location>
</feature>
<evidence type="ECO:0000256" key="2">
    <source>
        <dbReference type="SAM" id="Phobius"/>
    </source>
</evidence>
<accession>A0A428TQQ4</accession>
<keyword evidence="2" id="KW-1133">Transmembrane helix</keyword>
<dbReference type="AlphaFoldDB" id="A0A428TQQ4"/>
<dbReference type="Proteomes" id="UP000288429">
    <property type="component" value="Unassembled WGS sequence"/>
</dbReference>
<dbReference type="EMBL" id="NIZV01000151">
    <property type="protein sequence ID" value="RSM04366.1"/>
    <property type="molecule type" value="Genomic_DNA"/>
</dbReference>
<evidence type="ECO:0000313" key="4">
    <source>
        <dbReference type="Proteomes" id="UP000288429"/>
    </source>
</evidence>
<proteinExistence type="predicted"/>
<feature type="transmembrane region" description="Helical" evidence="2">
    <location>
        <begin position="151"/>
        <end position="170"/>
    </location>
</feature>
<reference evidence="3 4" key="1">
    <citation type="submission" date="2017-06" db="EMBL/GenBank/DDBJ databases">
        <title>Cmopartive genomic analysis of Ambrosia Fusariam Clade fungi.</title>
        <authorList>
            <person name="Stajich J.E."/>
            <person name="Carrillo J."/>
            <person name="Kijimoto T."/>
            <person name="Eskalen A."/>
            <person name="O'Donnell K."/>
            <person name="Kasson M."/>
        </authorList>
    </citation>
    <scope>NUCLEOTIDE SEQUENCE [LARGE SCALE GENOMIC DNA]</scope>
    <source>
        <strain evidence="3 4">NRRL 20438</strain>
    </source>
</reference>
<gene>
    <name evidence="3" type="ORF">CDV31_010068</name>
</gene>
<keyword evidence="4" id="KW-1185">Reference proteome</keyword>
<keyword evidence="2" id="KW-0812">Transmembrane</keyword>
<feature type="transmembrane region" description="Helical" evidence="2">
    <location>
        <begin position="100"/>
        <end position="118"/>
    </location>
</feature>
<feature type="compositionally biased region" description="Polar residues" evidence="1">
    <location>
        <begin position="28"/>
        <end position="41"/>
    </location>
</feature>
<name>A0A428TQQ4_9HYPO</name>
<evidence type="ECO:0000313" key="3">
    <source>
        <dbReference type="EMBL" id="RSM04366.1"/>
    </source>
</evidence>